<evidence type="ECO:0000313" key="3">
    <source>
        <dbReference type="Proteomes" id="UP001390339"/>
    </source>
</evidence>
<proteinExistence type="predicted"/>
<evidence type="ECO:0000313" key="2">
    <source>
        <dbReference type="EMBL" id="KAK8868510.1"/>
    </source>
</evidence>
<feature type="region of interest" description="Disordered" evidence="1">
    <location>
        <begin position="334"/>
        <end position="394"/>
    </location>
</feature>
<keyword evidence="3" id="KW-1185">Reference proteome</keyword>
<feature type="compositionally biased region" description="Acidic residues" evidence="1">
    <location>
        <begin position="197"/>
        <end position="215"/>
    </location>
</feature>
<feature type="region of interest" description="Disordered" evidence="1">
    <location>
        <begin position="152"/>
        <end position="270"/>
    </location>
</feature>
<feature type="compositionally biased region" description="Acidic residues" evidence="1">
    <location>
        <begin position="169"/>
        <end position="185"/>
    </location>
</feature>
<sequence length="622" mass="71215">MDALEISPKQKTQLHRVADLLLVVYHTLVEMRYLEPEDIEEGPHDVSELMPYYESLGLDPTVIYLYSILPYVDAGDRSFFQGGDFADFRDRGHVKIGRDPMYTGPFEEGAKWGDDDGPYMRPWYAALSHCGNHCSFLVYDTRKDEIAIIGQMDCGSNDPDINKRWSEGWTDEDDIDEGVEADNDGSGDGNSANDNESGGEDEQDEDERDEGDDNSDSGVSGMEHEEDDGDHDDDDGDNEDDEEEEEEEEEEDDGMIEEEGTICQIDSRRAAPVLRDMNRWYRELQTTFEGENTPRRWSDDKEDFDITIAEVFRRHGWPGKDFDGDGFEVDLERREARSSVKHDVEEPRRQVSAKKYPVERMDEDMRRLQGQIDAATANTEKKEKTSNDDKTGEEALWMTRWELFETGRMRDHMANDLKEAEEWAERDFPGGEWRNKEDMPLLEYEHLRQKSEEYQDRLREKKEKSMTEEAEAEAEKEKKQADVNTEASKEEDGREESDSQPPCKKQRLLPLRSLPREARRPALLRRAAEASRADAARLCGEARVAASDDKFLAGPTPQESTVEDRREYSRKILARLEGDLAAMREWAAADNLPPGMTATRAKVDAAIACVEEQAKGCRSLIH</sequence>
<feature type="compositionally biased region" description="Basic and acidic residues" evidence="1">
    <location>
        <begin position="379"/>
        <end position="393"/>
    </location>
</feature>
<evidence type="ECO:0000256" key="1">
    <source>
        <dbReference type="SAM" id="MobiDB-lite"/>
    </source>
</evidence>
<protein>
    <recommendedName>
        <fullName evidence="4">Knr4/Smi1-like domain-containing protein</fullName>
    </recommendedName>
</protein>
<evidence type="ECO:0008006" key="4">
    <source>
        <dbReference type="Google" id="ProtNLM"/>
    </source>
</evidence>
<organism evidence="2 3">
    <name type="scientific">Apiospora arundinis</name>
    <dbReference type="NCBI Taxonomy" id="335852"/>
    <lineage>
        <taxon>Eukaryota</taxon>
        <taxon>Fungi</taxon>
        <taxon>Dikarya</taxon>
        <taxon>Ascomycota</taxon>
        <taxon>Pezizomycotina</taxon>
        <taxon>Sordariomycetes</taxon>
        <taxon>Xylariomycetidae</taxon>
        <taxon>Amphisphaeriales</taxon>
        <taxon>Apiosporaceae</taxon>
        <taxon>Apiospora</taxon>
    </lineage>
</organism>
<accession>A0ABR2IUN9</accession>
<gene>
    <name evidence="2" type="ORF">PGQ11_007088</name>
</gene>
<feature type="compositionally biased region" description="Acidic residues" evidence="1">
    <location>
        <begin position="224"/>
        <end position="260"/>
    </location>
</feature>
<feature type="compositionally biased region" description="Basic and acidic residues" evidence="1">
    <location>
        <begin position="422"/>
        <end position="492"/>
    </location>
</feature>
<comment type="caution">
    <text evidence="2">The sequence shown here is derived from an EMBL/GenBank/DDBJ whole genome shotgun (WGS) entry which is preliminary data.</text>
</comment>
<dbReference type="EMBL" id="JAPCWZ010000004">
    <property type="protein sequence ID" value="KAK8868510.1"/>
    <property type="molecule type" value="Genomic_DNA"/>
</dbReference>
<feature type="compositionally biased region" description="Basic and acidic residues" evidence="1">
    <location>
        <begin position="334"/>
        <end position="349"/>
    </location>
</feature>
<feature type="compositionally biased region" description="Basic and acidic residues" evidence="1">
    <location>
        <begin position="356"/>
        <end position="367"/>
    </location>
</feature>
<name>A0ABR2IUN9_9PEZI</name>
<reference evidence="2 3" key="1">
    <citation type="journal article" date="2024" name="IMA Fungus">
        <title>Apiospora arundinis, a panoply of carbohydrate-active enzymes and secondary metabolites.</title>
        <authorList>
            <person name="Sorensen T."/>
            <person name="Petersen C."/>
            <person name="Muurmann A.T."/>
            <person name="Christiansen J.V."/>
            <person name="Brundto M.L."/>
            <person name="Overgaard C.K."/>
            <person name="Boysen A.T."/>
            <person name="Wollenberg R.D."/>
            <person name="Larsen T.O."/>
            <person name="Sorensen J.L."/>
            <person name="Nielsen K.L."/>
            <person name="Sondergaard T.E."/>
        </authorList>
    </citation>
    <scope>NUCLEOTIDE SEQUENCE [LARGE SCALE GENOMIC DNA]</scope>
    <source>
        <strain evidence="2 3">AAU 773</strain>
    </source>
</reference>
<feature type="region of interest" description="Disordered" evidence="1">
    <location>
        <begin position="422"/>
        <end position="516"/>
    </location>
</feature>
<dbReference type="Proteomes" id="UP001390339">
    <property type="component" value="Unassembled WGS sequence"/>
</dbReference>